<dbReference type="OrthoDB" id="5419315at2759"/>
<dbReference type="InterPro" id="IPR015421">
    <property type="entry name" value="PyrdxlP-dep_Trfase_major"/>
</dbReference>
<evidence type="ECO:0000256" key="4">
    <source>
        <dbReference type="ARBA" id="ARBA00022679"/>
    </source>
</evidence>
<dbReference type="Gene3D" id="3.40.640.10">
    <property type="entry name" value="Type I PLP-dependent aspartate aminotransferase-like (Major domain)"/>
    <property type="match status" value="1"/>
</dbReference>
<evidence type="ECO:0000313" key="8">
    <source>
        <dbReference type="EnsemblMetazoa" id="CLYHEMP016750.1"/>
    </source>
</evidence>
<keyword evidence="9" id="KW-1185">Reference proteome</keyword>
<dbReference type="EnsemblMetazoa" id="CLYHEMT016750.1">
    <property type="protein sequence ID" value="CLYHEMP016750.1"/>
    <property type="gene ID" value="CLYHEMG016750"/>
</dbReference>
<keyword evidence="5 7" id="KW-0663">Pyridoxal phosphate</keyword>
<dbReference type="PANTHER" id="PTHR43206:SF1">
    <property type="entry name" value="4-AMINOBUTYRATE AMINOTRANSFERASE, MITOCHONDRIAL"/>
    <property type="match status" value="1"/>
</dbReference>
<evidence type="ECO:0000256" key="7">
    <source>
        <dbReference type="RuleBase" id="RU003560"/>
    </source>
</evidence>
<comment type="similarity">
    <text evidence="2 7">Belongs to the class-III pyridoxal-phosphate-dependent aminotransferase family.</text>
</comment>
<dbReference type="Pfam" id="PF00202">
    <property type="entry name" value="Aminotran_3"/>
    <property type="match status" value="1"/>
</dbReference>
<dbReference type="GO" id="GO:0005739">
    <property type="term" value="C:mitochondrion"/>
    <property type="evidence" value="ECO:0007669"/>
    <property type="project" value="TreeGrafter"/>
</dbReference>
<name>A0A7M5X2G4_9CNID</name>
<reference evidence="8" key="1">
    <citation type="submission" date="2021-01" db="UniProtKB">
        <authorList>
            <consortium name="EnsemblMetazoa"/>
        </authorList>
    </citation>
    <scope>IDENTIFICATION</scope>
</reference>
<dbReference type="GO" id="GO:0009450">
    <property type="term" value="P:gamma-aminobutyric acid catabolic process"/>
    <property type="evidence" value="ECO:0007669"/>
    <property type="project" value="TreeGrafter"/>
</dbReference>
<dbReference type="SUPFAM" id="SSF53383">
    <property type="entry name" value="PLP-dependent transferases"/>
    <property type="match status" value="1"/>
</dbReference>
<keyword evidence="4" id="KW-0808">Transferase</keyword>
<dbReference type="InterPro" id="IPR015424">
    <property type="entry name" value="PyrdxlP-dep_Trfase"/>
</dbReference>
<protein>
    <recommendedName>
        <fullName evidence="10">Gamma-amino-N-butyrate transaminase</fullName>
    </recommendedName>
</protein>
<dbReference type="InterPro" id="IPR005814">
    <property type="entry name" value="Aminotrans_3"/>
</dbReference>
<dbReference type="GO" id="GO:0030170">
    <property type="term" value="F:pyridoxal phosphate binding"/>
    <property type="evidence" value="ECO:0007669"/>
    <property type="project" value="InterPro"/>
</dbReference>
<dbReference type="PANTHER" id="PTHR43206">
    <property type="entry name" value="AMINOTRANSFERASE"/>
    <property type="match status" value="1"/>
</dbReference>
<dbReference type="GO" id="GO:0034386">
    <property type="term" value="F:4-aminobutyrate:2-oxoglutarate transaminase activity"/>
    <property type="evidence" value="ECO:0007669"/>
    <property type="project" value="UniProtKB-EC"/>
</dbReference>
<evidence type="ECO:0000256" key="1">
    <source>
        <dbReference type="ARBA" id="ARBA00001933"/>
    </source>
</evidence>
<dbReference type="GeneID" id="136815330"/>
<keyword evidence="3" id="KW-0032">Aminotransferase</keyword>
<dbReference type="InterPro" id="IPR015422">
    <property type="entry name" value="PyrdxlP-dep_Trfase_small"/>
</dbReference>
<evidence type="ECO:0000256" key="3">
    <source>
        <dbReference type="ARBA" id="ARBA00022576"/>
    </source>
</evidence>
<evidence type="ECO:0000256" key="5">
    <source>
        <dbReference type="ARBA" id="ARBA00022898"/>
    </source>
</evidence>
<sequence length="506" mass="56850">MEKVSRCFAQKSRHLLLSTGGKVSRINTRALTSLCPEDGHFAEPKMVTSFPGPKVLEHKGRLAKHQRVDQLVMFCDFENSKGNFLQDIDGNVFLDIFQQIASIPLGYNHQALLDCVKTEEFQKILINRPAQGLSPGKEMMDRMENTLMKVAPRGLKHVQQMMCGACANENAMKAVFSRYNAMRRGSIDPTPLELETCMDGRAPGAPDDLCIVAFDKAFHGRSLATFAISRSKAMHKFDYPSWHWPTATFPNLKYPLEDNVQENREEEQRCLESLDNLIRDSNASGKYVAGLIVEPIQSEGGDRHASNEFFQGVQAILHKYNASLIVDEVQTGGGASGEWWLHEQWNLPVPPDVVTFSKKFLFGGFFFREELFPQHPMRIQNTWLGDPARLAMLDAVVQTVEKDDLMTRTKEAGVELMKGINQLQNDFPEYVSKGRGNGTICAFDMPSTEKRDQFLGLCRNEGLGVIGSGDIAVRFRPALIFSEAHAKMTYELMDTAFTKLRAQDAN</sequence>
<accession>A0A7M5X2G4</accession>
<evidence type="ECO:0008006" key="10">
    <source>
        <dbReference type="Google" id="ProtNLM"/>
    </source>
</evidence>
<proteinExistence type="inferred from homology"/>
<dbReference type="Gene3D" id="3.90.1150.10">
    <property type="entry name" value="Aspartate Aminotransferase, domain 1"/>
    <property type="match status" value="1"/>
</dbReference>
<comment type="catalytic activity">
    <reaction evidence="6">
        <text>4-aminobutanoate + 2-oxoglutarate = succinate semialdehyde + L-glutamate</text>
        <dbReference type="Rhea" id="RHEA:23352"/>
        <dbReference type="ChEBI" id="CHEBI:16810"/>
        <dbReference type="ChEBI" id="CHEBI:29985"/>
        <dbReference type="ChEBI" id="CHEBI:57706"/>
        <dbReference type="ChEBI" id="CHEBI:59888"/>
        <dbReference type="EC" id="2.6.1.19"/>
    </reaction>
</comment>
<dbReference type="PIRSF" id="PIRSF000521">
    <property type="entry name" value="Transaminase_4ab_Lys_Orn"/>
    <property type="match status" value="1"/>
</dbReference>
<evidence type="ECO:0000256" key="6">
    <source>
        <dbReference type="ARBA" id="ARBA00048021"/>
    </source>
</evidence>
<comment type="cofactor">
    <cofactor evidence="1">
        <name>pyridoxal 5'-phosphate</name>
        <dbReference type="ChEBI" id="CHEBI:597326"/>
    </cofactor>
</comment>
<dbReference type="AlphaFoldDB" id="A0A7M5X2G4"/>
<evidence type="ECO:0000256" key="2">
    <source>
        <dbReference type="ARBA" id="ARBA00008954"/>
    </source>
</evidence>
<dbReference type="FunFam" id="3.40.640.10:FF:000073">
    <property type="entry name" value="Probable 4-aminobutyrate aminotransferase"/>
    <property type="match status" value="1"/>
</dbReference>
<dbReference type="Proteomes" id="UP000594262">
    <property type="component" value="Unplaced"/>
</dbReference>
<evidence type="ECO:0000313" key="9">
    <source>
        <dbReference type="Proteomes" id="UP000594262"/>
    </source>
</evidence>
<dbReference type="RefSeq" id="XP_066927871.1">
    <property type="nucleotide sequence ID" value="XM_067071770.1"/>
</dbReference>
<organism evidence="8 9">
    <name type="scientific">Clytia hemisphaerica</name>
    <dbReference type="NCBI Taxonomy" id="252671"/>
    <lineage>
        <taxon>Eukaryota</taxon>
        <taxon>Metazoa</taxon>
        <taxon>Cnidaria</taxon>
        <taxon>Hydrozoa</taxon>
        <taxon>Hydroidolina</taxon>
        <taxon>Leptothecata</taxon>
        <taxon>Obeliida</taxon>
        <taxon>Clytiidae</taxon>
        <taxon>Clytia</taxon>
    </lineage>
</organism>